<dbReference type="EMBL" id="JBHSMR010000001">
    <property type="protein sequence ID" value="MFC5476560.1"/>
    <property type="molecule type" value="Genomic_DNA"/>
</dbReference>
<dbReference type="Pfam" id="PF01832">
    <property type="entry name" value="Glucosaminidase"/>
    <property type="match status" value="1"/>
</dbReference>
<keyword evidence="1" id="KW-0378">Hydrolase</keyword>
<dbReference type="PANTHER" id="PTHR33308">
    <property type="entry name" value="PEPTIDOGLYCAN HYDROLASE FLGJ"/>
    <property type="match status" value="1"/>
</dbReference>
<accession>A0ABW0MG41</accession>
<evidence type="ECO:0000313" key="4">
    <source>
        <dbReference type="Proteomes" id="UP001596101"/>
    </source>
</evidence>
<name>A0ABW0MG41_9BURK</name>
<dbReference type="InterPro" id="IPR051056">
    <property type="entry name" value="Glycosyl_Hydrolase_73"/>
</dbReference>
<evidence type="ECO:0000313" key="3">
    <source>
        <dbReference type="EMBL" id="MFC5476560.1"/>
    </source>
</evidence>
<proteinExistence type="predicted"/>
<comment type="caution">
    <text evidence="3">The sequence shown here is derived from an EMBL/GenBank/DDBJ whole genome shotgun (WGS) entry which is preliminary data.</text>
</comment>
<dbReference type="PANTHER" id="PTHR33308:SF9">
    <property type="entry name" value="PEPTIDOGLYCAN HYDROLASE FLGJ"/>
    <property type="match status" value="1"/>
</dbReference>
<reference evidence="4" key="1">
    <citation type="journal article" date="2019" name="Int. J. Syst. Evol. Microbiol.">
        <title>The Global Catalogue of Microorganisms (GCM) 10K type strain sequencing project: providing services to taxonomists for standard genome sequencing and annotation.</title>
        <authorList>
            <consortium name="The Broad Institute Genomics Platform"/>
            <consortium name="The Broad Institute Genome Sequencing Center for Infectious Disease"/>
            <person name="Wu L."/>
            <person name="Ma J."/>
        </authorList>
    </citation>
    <scope>NUCLEOTIDE SEQUENCE [LARGE SCALE GENOMIC DNA]</scope>
    <source>
        <strain evidence="4">CCUG 43111</strain>
    </source>
</reference>
<sequence length="717" mass="71861">MADINDFINQYMSAAVKAASQLGTDPVHVLGQWGLETGWGRSVIPGTNNLGNIKALPGQSGTAARDNQLGTTDQYANYSSPEASAQAYADLLSRSRYQGTVQSGGNTNQFVGSLVNGGYAQDKQYAAKLAGAISTVRAAGSVPTLEDMKSTLAQEVASDYAKGVAPAAIVSGLLNSNLAGADVKAALASGKTAEQIVNVVGGQALAHFKATDPGEKVKAQGFFTNVGQGASNAVGDLGNGARQLVDRVTGDDAGLKARQAEQAAKEADPSRQALGHTVGGMVGSGGVKALPYLAAAAVAPEGLLPMLVMDGAVGAAQGALTPTTKDGQFGHNILTEAAFGAAGAGLGYGAGKGATSIASKVLGGDTAATARLAEAQAQGLPANVASVNGANGFWRNVADSMPENGSVISAQARADQAVATKVAEGLGLKNYAGAIDTNMLNSARPAIKQALDDATNVMVTLPQSLKTDLQGLVKTGTNPLTEGIANNSTVNAAIKNLNKAIDSGTPVAGTDLQGLASELKGLLYSQGSSHSEKQMASNVIDKINGSLTSNMTAQQAQAFKIANEHYRNLLAVQKMVKASNDTGVVTPRQMLQAAKTGSFSNSFLKGDAPFQDLAGMASELYGPSAGKGLGAVIGKATGGHGLDAAAMVLHPSPTTLLGVGVKSLASSLLAKAATSENPAMIRLLTGAGGKPMSPVLASAISRALGGSGAAGAGSLSP</sequence>
<dbReference type="InterPro" id="IPR002901">
    <property type="entry name" value="MGlyc_endo_b_GlcNAc-like_dom"/>
</dbReference>
<protein>
    <submittedName>
        <fullName evidence="3">Glucosaminidase domain-containing protein</fullName>
    </submittedName>
</protein>
<organism evidence="3 4">
    <name type="scientific">Massilia suwonensis</name>
    <dbReference type="NCBI Taxonomy" id="648895"/>
    <lineage>
        <taxon>Bacteria</taxon>
        <taxon>Pseudomonadati</taxon>
        <taxon>Pseudomonadota</taxon>
        <taxon>Betaproteobacteria</taxon>
        <taxon>Burkholderiales</taxon>
        <taxon>Oxalobacteraceae</taxon>
        <taxon>Telluria group</taxon>
        <taxon>Massilia</taxon>
    </lineage>
</organism>
<evidence type="ECO:0000259" key="2">
    <source>
        <dbReference type="SMART" id="SM00047"/>
    </source>
</evidence>
<dbReference type="RefSeq" id="WP_379750662.1">
    <property type="nucleotide sequence ID" value="NZ_JBHSMR010000001.1"/>
</dbReference>
<dbReference type="SMART" id="SM00047">
    <property type="entry name" value="LYZ2"/>
    <property type="match status" value="1"/>
</dbReference>
<gene>
    <name evidence="3" type="ORF">ACFPQ5_00050</name>
</gene>
<dbReference type="Gene3D" id="1.10.530.10">
    <property type="match status" value="1"/>
</dbReference>
<evidence type="ECO:0000256" key="1">
    <source>
        <dbReference type="ARBA" id="ARBA00022801"/>
    </source>
</evidence>
<feature type="domain" description="Mannosyl-glycoprotein endo-beta-N-acetylglucosamidase-like" evidence="2">
    <location>
        <begin position="3"/>
        <end position="142"/>
    </location>
</feature>
<keyword evidence="4" id="KW-1185">Reference proteome</keyword>
<dbReference type="Proteomes" id="UP001596101">
    <property type="component" value="Unassembled WGS sequence"/>
</dbReference>